<dbReference type="PANTHER" id="PTHR12307">
    <property type="entry name" value="PROTEIN PHOSPHATASE 1 REGULATORY SUBUNIT"/>
    <property type="match status" value="1"/>
</dbReference>
<sequence length="395" mass="44561">MFDNSTLNTITYLNGIVEMQCAVRSDLSKDWLRDDLRSVGSDPSSSILCPTICRRAASFPIVSRHHPMSSLLRVRSQSESDALNRLGVINSRNTLTEQLKKRQLIPITVEKSLDNSISQGESNTNLDYKDCIDSNVGDFDQLSVIVENVVVKTAKVVIRSHKSVRFADDCGKDLTTVRVISEPSDYPPTISASVIRRLLGETDENEKSGQVSSSWVISFKQPASEYIKFRETLESGFVALENVVLKNEICHMVGTIKVKNITYEKKVFVRFTSDGWKSFLDRMATYQPSSSKFYDTFSFDVELPTNGSNPNARIEFCICFEIGSSQGDTSQQQFWDSNNGRNYVLISQEAQTPMSPLPVSLSFGKHDPNDAYTYEFDDWTKFAAWRNLSTEGPYW</sequence>
<dbReference type="WBParaSite" id="maker-PairedContig_762-snap-gene-0.28-mRNA-1">
    <property type="protein sequence ID" value="maker-PairedContig_762-snap-gene-0.28-mRNA-1"/>
    <property type="gene ID" value="maker-PairedContig_762-snap-gene-0.28"/>
</dbReference>
<dbReference type="PANTHER" id="PTHR12307:SF48">
    <property type="entry name" value="PROTEIN PHOSPHATASE 1 REGULATORY SUBUNIT"/>
    <property type="match status" value="1"/>
</dbReference>
<evidence type="ECO:0000259" key="1">
    <source>
        <dbReference type="PROSITE" id="PS51159"/>
    </source>
</evidence>
<dbReference type="GO" id="GO:0008157">
    <property type="term" value="F:protein phosphatase 1 binding"/>
    <property type="evidence" value="ECO:0007669"/>
    <property type="project" value="TreeGrafter"/>
</dbReference>
<evidence type="ECO:0000313" key="2">
    <source>
        <dbReference type="WBParaSite" id="maker-PairedContig_762-snap-gene-0.28-mRNA-1"/>
    </source>
</evidence>
<dbReference type="GO" id="GO:2001069">
    <property type="term" value="F:glycogen binding"/>
    <property type="evidence" value="ECO:0007669"/>
    <property type="project" value="TreeGrafter"/>
</dbReference>
<feature type="domain" description="CBM21" evidence="1">
    <location>
        <begin position="230"/>
        <end position="346"/>
    </location>
</feature>
<dbReference type="InterPro" id="IPR050782">
    <property type="entry name" value="PP1_regulatory_subunit_3"/>
</dbReference>
<dbReference type="AlphaFoldDB" id="A0A1I8EZ21"/>
<proteinExistence type="predicted"/>
<reference evidence="2" key="1">
    <citation type="submission" date="2016-11" db="UniProtKB">
        <authorList>
            <consortium name="WormBaseParasite"/>
        </authorList>
    </citation>
    <scope>IDENTIFICATION</scope>
    <source>
        <strain evidence="2">pt0022</strain>
    </source>
</reference>
<dbReference type="GO" id="GO:0000164">
    <property type="term" value="C:protein phosphatase type 1 complex"/>
    <property type="evidence" value="ECO:0007669"/>
    <property type="project" value="TreeGrafter"/>
</dbReference>
<dbReference type="InterPro" id="IPR038175">
    <property type="entry name" value="CBM21_dom_sf"/>
</dbReference>
<protein>
    <submittedName>
        <fullName evidence="2">Phosphatase regulatory subunit family protein</fullName>
    </submittedName>
</protein>
<dbReference type="GO" id="GO:0005979">
    <property type="term" value="P:regulation of glycogen biosynthetic process"/>
    <property type="evidence" value="ECO:0007669"/>
    <property type="project" value="TreeGrafter"/>
</dbReference>
<dbReference type="Pfam" id="PF03370">
    <property type="entry name" value="CBM_21"/>
    <property type="match status" value="1"/>
</dbReference>
<organism evidence="2">
    <name type="scientific">Wuchereria bancrofti</name>
    <dbReference type="NCBI Taxonomy" id="6293"/>
    <lineage>
        <taxon>Eukaryota</taxon>
        <taxon>Metazoa</taxon>
        <taxon>Ecdysozoa</taxon>
        <taxon>Nematoda</taxon>
        <taxon>Chromadorea</taxon>
        <taxon>Rhabditida</taxon>
        <taxon>Spirurina</taxon>
        <taxon>Spiruromorpha</taxon>
        <taxon>Filarioidea</taxon>
        <taxon>Onchocercidae</taxon>
        <taxon>Wuchereria</taxon>
    </lineage>
</organism>
<name>A0A1I8EZ21_WUCBA</name>
<dbReference type="InterPro" id="IPR005036">
    <property type="entry name" value="CBM21_dom"/>
</dbReference>
<dbReference type="PROSITE" id="PS51159">
    <property type="entry name" value="CBM21"/>
    <property type="match status" value="1"/>
</dbReference>
<accession>A0A1I8EZ21</accession>
<dbReference type="Gene3D" id="2.60.40.2440">
    <property type="entry name" value="Carbohydrate binding type-21 domain"/>
    <property type="match status" value="1"/>
</dbReference>
<dbReference type="STRING" id="6293.A0A1I8EZ21"/>